<feature type="compositionally biased region" description="Basic and acidic residues" evidence="1">
    <location>
        <begin position="31"/>
        <end position="93"/>
    </location>
</feature>
<evidence type="ECO:0008006" key="4">
    <source>
        <dbReference type="Google" id="ProtNLM"/>
    </source>
</evidence>
<dbReference type="STRING" id="1265861.BCAMP_11475"/>
<dbReference type="EMBL" id="AODH01000053">
    <property type="protein sequence ID" value="EUJ35688.1"/>
    <property type="molecule type" value="Genomic_DNA"/>
</dbReference>
<comment type="caution">
    <text evidence="2">The sequence shown here is derived from an EMBL/GenBank/DDBJ whole genome shotgun (WGS) entry which is preliminary data.</text>
</comment>
<dbReference type="Gene3D" id="2.60.40.10">
    <property type="entry name" value="Immunoglobulins"/>
    <property type="match status" value="1"/>
</dbReference>
<dbReference type="InterPro" id="IPR013783">
    <property type="entry name" value="Ig-like_fold"/>
</dbReference>
<name>W7CRQ3_9LIST</name>
<organism evidence="2 3">
    <name type="scientific">Brochothrix campestris FSL F6-1037</name>
    <dbReference type="NCBI Taxonomy" id="1265861"/>
    <lineage>
        <taxon>Bacteria</taxon>
        <taxon>Bacillati</taxon>
        <taxon>Bacillota</taxon>
        <taxon>Bacilli</taxon>
        <taxon>Bacillales</taxon>
        <taxon>Listeriaceae</taxon>
        <taxon>Brochothrix</taxon>
    </lineage>
</organism>
<evidence type="ECO:0000313" key="3">
    <source>
        <dbReference type="Proteomes" id="UP000019243"/>
    </source>
</evidence>
<feature type="region of interest" description="Disordered" evidence="1">
    <location>
        <begin position="683"/>
        <end position="703"/>
    </location>
</feature>
<dbReference type="InterPro" id="IPR046776">
    <property type="entry name" value="Pectate_lyase_5"/>
</dbReference>
<dbReference type="Proteomes" id="UP000019243">
    <property type="component" value="Unassembled WGS sequence"/>
</dbReference>
<evidence type="ECO:0000313" key="2">
    <source>
        <dbReference type="EMBL" id="EUJ35688.1"/>
    </source>
</evidence>
<reference evidence="2 3" key="1">
    <citation type="submission" date="2012-12" db="EMBL/GenBank/DDBJ databases">
        <title>Novel taxa of Listeriaceae from agricultural environments in the United States.</title>
        <authorList>
            <person name="den Bakker H.C."/>
            <person name="Allred A."/>
            <person name="Warchocki S."/>
            <person name="Wright E.M."/>
            <person name="Burrell A."/>
            <person name="Nightingale K.K."/>
            <person name="Kephart D."/>
            <person name="Wiedmann M."/>
        </authorList>
    </citation>
    <scope>NUCLEOTIDE SEQUENCE [LARGE SCALE GENOMIC DNA]</scope>
    <source>
        <strain evidence="2 3">FSL F6-1037</strain>
    </source>
</reference>
<protein>
    <recommendedName>
        <fullName evidence="4">Bacterial Ig domain-containing protein</fullName>
    </recommendedName>
</protein>
<keyword evidence="3" id="KW-1185">Reference proteome</keyword>
<dbReference type="RefSeq" id="WP_035315546.1">
    <property type="nucleotide sequence ID" value="NZ_AODH01000053.1"/>
</dbReference>
<accession>W7CRQ3</accession>
<sequence length="977" mass="106116">MVIIMIATLFVGETVTFASQIITSEPQTSASKEDTSASKEDTSASKEDTSASKEETSASKEETSASKEETSASKEETSASKEETSASKEETPKQKAKATRAGTAISTWEELRAAYADGTVTAVSLSNDITRTTGDLAAGRNTDFSIEGNGYNLDLGNQVFRVQQSATATFSISNIKTLSTTAGRVTGIVSSGDANTALSGWTINFTDVNSALDNQTRIASVSGGQLNLAGNITWYTATEMAVIDGVKIEDNAKVIGFKQTAHDDRSFFWFAQAGMREDSAGSHDFVIGKNATGSFKMTGSGVAFPVVFAYYNEIHLEEGATYNATMPGNAFRSDYYKSSFVADGKNKINITSLSSGQSPVSFNSNVKTGEDSRFYVGPESEFYIIGNTNSRLFDASIANDARRTTITIDTPKNYDLRNSSTATNANSSIANTNFKEFSIKNSDVNVWELKDQVLGPATYGGSKVDYVTRLANGTVTSSDSGLQSIFSVEGLRRISGLNQDPEFEFNDVTNAEYSISGKVILGYVPDENGMDDEGNFHYIPVYAGKDQGIVELKDSYSVLHPDLKTDETGEVKYTGDKLNLQDKVVTALSANGAHIQQEQSEYTVVDVTPPEPTELLTKRVSVNTTTLKGTGEVGATVYLELNGTLLSPVTTEVDADGNWSMEIPTGTFVKDMTGQLLLEDKAGKADIDSPPETNSDKGNINPREDLTYKDVTFKAGTKFVVENLAPEITIGAPVKDGETYEYYPENHAALGGIVEVVANVRDLDSETFTTYIEVDGGAPESLGIKPGGNELYRDVSREYTEEEIQEILADNEPHQFTMYATDSDGATSEKVSIMMIWPDKGELVMKSVPDVSFGNQEINTIDKSFYVESKSDDLIIEDTRKEVSSWKVNAQIEQELTNQDTNKVIPSVIRYDNQVISADKLTIFEKNDPTKGTFNLSEKWIEDQKGLNLFLPVGKISSGDYDASIIWSLEDTVANEN</sequence>
<dbReference type="Pfam" id="PF20585">
    <property type="entry name" value="Pectate_lyase_5"/>
    <property type="match status" value="1"/>
</dbReference>
<proteinExistence type="predicted"/>
<dbReference type="OrthoDB" id="2365040at2"/>
<gene>
    <name evidence="2" type="ORF">BCAMP_11475</name>
</gene>
<evidence type="ECO:0000256" key="1">
    <source>
        <dbReference type="SAM" id="MobiDB-lite"/>
    </source>
</evidence>
<feature type="region of interest" description="Disordered" evidence="1">
    <location>
        <begin position="25"/>
        <end position="103"/>
    </location>
</feature>
<dbReference type="AlphaFoldDB" id="W7CRQ3"/>